<dbReference type="EMBL" id="DUFW01000054">
    <property type="protein sequence ID" value="HIH21665.1"/>
    <property type="molecule type" value="Genomic_DNA"/>
</dbReference>
<gene>
    <name evidence="6" type="ORF">HA222_03350</name>
    <name evidence="7" type="ORF">J4478_05195</name>
</gene>
<dbReference type="InterPro" id="IPR023572">
    <property type="entry name" value="Archease_dom"/>
</dbReference>
<reference evidence="7" key="2">
    <citation type="submission" date="2021-03" db="EMBL/GenBank/DDBJ databases">
        <authorList>
            <person name="Jaffe A."/>
        </authorList>
    </citation>
    <scope>NUCLEOTIDE SEQUENCE</scope>
    <source>
        <strain evidence="7">RIFCSPLOWO2_01_FULL_43_13</strain>
    </source>
</reference>
<comment type="caution">
    <text evidence="6">The sequence shown here is derived from an EMBL/GenBank/DDBJ whole genome shotgun (WGS) entry which is preliminary data.</text>
</comment>
<reference evidence="7" key="3">
    <citation type="submission" date="2021-05" db="EMBL/GenBank/DDBJ databases">
        <title>Protein family content uncovers lineage relationships and bacterial pathway maintenance mechanisms in DPANN archaea.</title>
        <authorList>
            <person name="Castelle C.J."/>
            <person name="Meheust R."/>
            <person name="Jaffe A.L."/>
            <person name="Seitz K."/>
            <person name="Gong X."/>
            <person name="Baker B.J."/>
            <person name="Banfield J.F."/>
        </authorList>
    </citation>
    <scope>NUCLEOTIDE SEQUENCE</scope>
    <source>
        <strain evidence="7">RIFCSPLOWO2_01_FULL_43_13</strain>
    </source>
</reference>
<sequence>MGTEQGFEFLEHTADVKFKAFGKTMIECFGNAGKALNATMCGLESIQAKVSKPLELEAENAEQLLHGFLDSVLFEIQTNSLLFCKFELKIGELKSGRMQLVGKMIGEHSESLVHEIKADVKAVTWNDFYLKKTPEGWECQVLLDV</sequence>
<dbReference type="GO" id="GO:0046872">
    <property type="term" value="F:metal ion binding"/>
    <property type="evidence" value="ECO:0007669"/>
    <property type="project" value="UniProtKB-KW"/>
</dbReference>
<evidence type="ECO:0000313" key="8">
    <source>
        <dbReference type="Proteomes" id="UP000590964"/>
    </source>
</evidence>
<keyword evidence="2" id="KW-0819">tRNA processing</keyword>
<dbReference type="Pfam" id="PF01951">
    <property type="entry name" value="Archease"/>
    <property type="match status" value="1"/>
</dbReference>
<organism evidence="6 8">
    <name type="scientific">Candidatus Iainarchaeum sp</name>
    <dbReference type="NCBI Taxonomy" id="3101447"/>
    <lineage>
        <taxon>Archaea</taxon>
        <taxon>Candidatus Iainarchaeota</taxon>
        <taxon>Candidatus Iainarchaeia</taxon>
        <taxon>Candidatus Iainarchaeales</taxon>
        <taxon>Candidatus Iainarchaeaceae</taxon>
        <taxon>Candidatus Iainarchaeum</taxon>
    </lineage>
</organism>
<feature type="domain" description="Archease" evidence="5">
    <location>
        <begin position="7"/>
        <end position="145"/>
    </location>
</feature>
<evidence type="ECO:0000256" key="3">
    <source>
        <dbReference type="ARBA" id="ARBA00022723"/>
    </source>
</evidence>
<reference evidence="6" key="1">
    <citation type="journal article" date="2020" name="bioRxiv">
        <title>A rank-normalized archaeal taxonomy based on genome phylogeny resolves widespread incomplete and uneven classifications.</title>
        <authorList>
            <person name="Rinke C."/>
            <person name="Chuvochina M."/>
            <person name="Mussig A.J."/>
            <person name="Chaumeil P.-A."/>
            <person name="Waite D.W."/>
            <person name="Whitman W.B."/>
            <person name="Parks D.H."/>
            <person name="Hugenholtz P."/>
        </authorList>
    </citation>
    <scope>NUCLEOTIDE SEQUENCE</scope>
    <source>
        <strain evidence="6">UBA10191</strain>
    </source>
</reference>
<evidence type="ECO:0000313" key="6">
    <source>
        <dbReference type="EMBL" id="HIH21665.1"/>
    </source>
</evidence>
<dbReference type="Proteomes" id="UP000680185">
    <property type="component" value="Unassembled WGS sequence"/>
</dbReference>
<evidence type="ECO:0000313" key="7">
    <source>
        <dbReference type="EMBL" id="MBS3058766.1"/>
    </source>
</evidence>
<dbReference type="SUPFAM" id="SSF69819">
    <property type="entry name" value="MTH1598-like"/>
    <property type="match status" value="1"/>
</dbReference>
<evidence type="ECO:0000256" key="4">
    <source>
        <dbReference type="ARBA" id="ARBA00022837"/>
    </source>
</evidence>
<comment type="similarity">
    <text evidence="1">Belongs to the archease family.</text>
</comment>
<accession>A0A7J4JZG5</accession>
<dbReference type="Proteomes" id="UP000590964">
    <property type="component" value="Unassembled WGS sequence"/>
</dbReference>
<proteinExistence type="inferred from homology"/>
<evidence type="ECO:0000256" key="1">
    <source>
        <dbReference type="ARBA" id="ARBA00007963"/>
    </source>
</evidence>
<dbReference type="EMBL" id="JAGVWB010000037">
    <property type="protein sequence ID" value="MBS3058766.1"/>
    <property type="molecule type" value="Genomic_DNA"/>
</dbReference>
<dbReference type="InterPro" id="IPR036820">
    <property type="entry name" value="Archease_dom_sf"/>
</dbReference>
<evidence type="ECO:0000259" key="5">
    <source>
        <dbReference type="Pfam" id="PF01951"/>
    </source>
</evidence>
<keyword evidence="4" id="KW-0106">Calcium</keyword>
<evidence type="ECO:0000256" key="2">
    <source>
        <dbReference type="ARBA" id="ARBA00022694"/>
    </source>
</evidence>
<dbReference type="InterPro" id="IPR002804">
    <property type="entry name" value="Archease"/>
</dbReference>
<dbReference type="PANTHER" id="PTHR12682:SF11">
    <property type="entry name" value="PROTEIN ARCHEASE"/>
    <property type="match status" value="1"/>
</dbReference>
<dbReference type="AlphaFoldDB" id="A0A7J4JZG5"/>
<protein>
    <submittedName>
        <fullName evidence="6">Archease</fullName>
    </submittedName>
</protein>
<dbReference type="Gene3D" id="3.55.10.10">
    <property type="entry name" value="Archease domain"/>
    <property type="match status" value="1"/>
</dbReference>
<dbReference type="GO" id="GO:0008033">
    <property type="term" value="P:tRNA processing"/>
    <property type="evidence" value="ECO:0007669"/>
    <property type="project" value="UniProtKB-KW"/>
</dbReference>
<keyword evidence="3" id="KW-0479">Metal-binding</keyword>
<name>A0A7J4JZG5_9ARCH</name>
<dbReference type="PANTHER" id="PTHR12682">
    <property type="entry name" value="ARCHEASE"/>
    <property type="match status" value="1"/>
</dbReference>